<gene>
    <name evidence="2" type="ORF">DERYTH_LOCUS14166</name>
</gene>
<feature type="non-terminal residue" evidence="2">
    <location>
        <position position="1"/>
    </location>
</feature>
<dbReference type="AlphaFoldDB" id="A0A9N9I3Y1"/>
<evidence type="ECO:0000313" key="3">
    <source>
        <dbReference type="Proteomes" id="UP000789405"/>
    </source>
</evidence>
<organism evidence="2 3">
    <name type="scientific">Dentiscutata erythropus</name>
    <dbReference type="NCBI Taxonomy" id="1348616"/>
    <lineage>
        <taxon>Eukaryota</taxon>
        <taxon>Fungi</taxon>
        <taxon>Fungi incertae sedis</taxon>
        <taxon>Mucoromycota</taxon>
        <taxon>Glomeromycotina</taxon>
        <taxon>Glomeromycetes</taxon>
        <taxon>Diversisporales</taxon>
        <taxon>Gigasporaceae</taxon>
        <taxon>Dentiscutata</taxon>
    </lineage>
</organism>
<protein>
    <submittedName>
        <fullName evidence="2">4967_t:CDS:1</fullName>
    </submittedName>
</protein>
<dbReference type="Proteomes" id="UP000789405">
    <property type="component" value="Unassembled WGS sequence"/>
</dbReference>
<comment type="caution">
    <text evidence="2">The sequence shown here is derived from an EMBL/GenBank/DDBJ whole genome shotgun (WGS) entry which is preliminary data.</text>
</comment>
<sequence>SPPHDIIIIDLTNNSPLSPPSHEDSPPLHDDSPPLHNDSLPSP</sequence>
<evidence type="ECO:0000256" key="1">
    <source>
        <dbReference type="SAM" id="MobiDB-lite"/>
    </source>
</evidence>
<feature type="compositionally biased region" description="Basic and acidic residues" evidence="1">
    <location>
        <begin position="21"/>
        <end position="33"/>
    </location>
</feature>
<reference evidence="2" key="1">
    <citation type="submission" date="2021-06" db="EMBL/GenBank/DDBJ databases">
        <authorList>
            <person name="Kallberg Y."/>
            <person name="Tangrot J."/>
            <person name="Rosling A."/>
        </authorList>
    </citation>
    <scope>NUCLEOTIDE SEQUENCE</scope>
    <source>
        <strain evidence="2">MA453B</strain>
    </source>
</reference>
<feature type="region of interest" description="Disordered" evidence="1">
    <location>
        <begin position="1"/>
        <end position="43"/>
    </location>
</feature>
<proteinExistence type="predicted"/>
<keyword evidence="3" id="KW-1185">Reference proteome</keyword>
<accession>A0A9N9I3Y1</accession>
<name>A0A9N9I3Y1_9GLOM</name>
<dbReference type="EMBL" id="CAJVPY010010460">
    <property type="protein sequence ID" value="CAG8718981.1"/>
    <property type="molecule type" value="Genomic_DNA"/>
</dbReference>
<evidence type="ECO:0000313" key="2">
    <source>
        <dbReference type="EMBL" id="CAG8718981.1"/>
    </source>
</evidence>